<dbReference type="EMBL" id="NJHN03000029">
    <property type="protein sequence ID" value="KAH9424533.1"/>
    <property type="molecule type" value="Genomic_DNA"/>
</dbReference>
<reference evidence="1 2" key="2">
    <citation type="journal article" date="2022" name="Mol. Biol. Evol.">
        <title>Comparative Genomics Reveals Insights into the Divergent Evolution of Astigmatic Mites and Household Pest Adaptations.</title>
        <authorList>
            <person name="Xiong Q."/>
            <person name="Wan A.T."/>
            <person name="Liu X."/>
            <person name="Fung C.S."/>
            <person name="Xiao X."/>
            <person name="Malainual N."/>
            <person name="Hou J."/>
            <person name="Wang L."/>
            <person name="Wang M."/>
            <person name="Yang K.Y."/>
            <person name="Cui Y."/>
            <person name="Leung E.L."/>
            <person name="Nong W."/>
            <person name="Shin S.K."/>
            <person name="Au S.W."/>
            <person name="Jeong K.Y."/>
            <person name="Chew F.T."/>
            <person name="Hui J.H."/>
            <person name="Leung T.F."/>
            <person name="Tungtrongchitr A."/>
            <person name="Zhong N."/>
            <person name="Liu Z."/>
            <person name="Tsui S.K."/>
        </authorList>
    </citation>
    <scope>NUCLEOTIDE SEQUENCE [LARGE SCALE GENOMIC DNA]</scope>
    <source>
        <strain evidence="1">Derp</strain>
    </source>
</reference>
<gene>
    <name evidence="1" type="ORF">DERP_004718</name>
</gene>
<evidence type="ECO:0000313" key="2">
    <source>
        <dbReference type="Proteomes" id="UP000887458"/>
    </source>
</evidence>
<organism evidence="1 2">
    <name type="scientific">Dermatophagoides pteronyssinus</name>
    <name type="common">European house dust mite</name>
    <dbReference type="NCBI Taxonomy" id="6956"/>
    <lineage>
        <taxon>Eukaryota</taxon>
        <taxon>Metazoa</taxon>
        <taxon>Ecdysozoa</taxon>
        <taxon>Arthropoda</taxon>
        <taxon>Chelicerata</taxon>
        <taxon>Arachnida</taxon>
        <taxon>Acari</taxon>
        <taxon>Acariformes</taxon>
        <taxon>Sarcoptiformes</taxon>
        <taxon>Astigmata</taxon>
        <taxon>Psoroptidia</taxon>
        <taxon>Analgoidea</taxon>
        <taxon>Pyroglyphidae</taxon>
        <taxon>Dermatophagoidinae</taxon>
        <taxon>Dermatophagoides</taxon>
    </lineage>
</organism>
<dbReference type="Proteomes" id="UP000887458">
    <property type="component" value="Unassembled WGS sequence"/>
</dbReference>
<comment type="caution">
    <text evidence="1">The sequence shown here is derived from an EMBL/GenBank/DDBJ whole genome shotgun (WGS) entry which is preliminary data.</text>
</comment>
<keyword evidence="2" id="KW-1185">Reference proteome</keyword>
<evidence type="ECO:0000313" key="1">
    <source>
        <dbReference type="EMBL" id="KAH9424533.1"/>
    </source>
</evidence>
<name>A0ABQ8JQ41_DERPT</name>
<proteinExistence type="predicted"/>
<accession>A0ABQ8JQ41</accession>
<reference evidence="1 2" key="1">
    <citation type="journal article" date="2018" name="J. Allergy Clin. Immunol.">
        <title>High-quality assembly of Dermatophagoides pteronyssinus genome and transcriptome reveals a wide range of novel allergens.</title>
        <authorList>
            <person name="Liu X.Y."/>
            <person name="Yang K.Y."/>
            <person name="Wang M.Q."/>
            <person name="Kwok J.S."/>
            <person name="Zeng X."/>
            <person name="Yang Z."/>
            <person name="Xiao X.J."/>
            <person name="Lau C.P."/>
            <person name="Li Y."/>
            <person name="Huang Z.M."/>
            <person name="Ba J.G."/>
            <person name="Yim A.K."/>
            <person name="Ouyang C.Y."/>
            <person name="Ngai S.M."/>
            <person name="Chan T.F."/>
            <person name="Leung E.L."/>
            <person name="Liu L."/>
            <person name="Liu Z.G."/>
            <person name="Tsui S.K."/>
        </authorList>
    </citation>
    <scope>NUCLEOTIDE SEQUENCE [LARGE SCALE GENOMIC DNA]</scope>
    <source>
        <strain evidence="1">Derp</strain>
    </source>
</reference>
<protein>
    <submittedName>
        <fullName evidence="1">Uncharacterized protein</fullName>
    </submittedName>
</protein>
<sequence>MVMIIFGQHLIFDIENIIIDRSIRLHLDKTWNLKNHSDSNVYSLTTSTNSELYVEIFTFLQSLFRISNLEFLFSEVFPNNDDNNAKDLIRFERKKCFTYNVLIIWIDSNTDGGDSFD</sequence>